<keyword evidence="4" id="KW-0732">Signal</keyword>
<feature type="chain" id="PRO_5024401925" evidence="4">
    <location>
        <begin position="25"/>
        <end position="72"/>
    </location>
</feature>
<reference evidence="5" key="1">
    <citation type="journal article" date="2019" name="Mar. Drugs">
        <title>Conotoxin diversity in the venom gland transcriptome of the Magician's Cone, Pionoconus magus.</title>
        <authorList>
            <person name="Pardos-Blas J.R."/>
            <person name="Irisarri I."/>
            <person name="Abalde S."/>
            <person name="Tenorio M.J."/>
            <person name="Zardoya R."/>
        </authorList>
    </citation>
    <scope>NUCLEOTIDE SEQUENCE</scope>
    <source>
        <tissue evidence="5">Venom gland</tissue>
    </source>
</reference>
<dbReference type="InterPro" id="IPR004214">
    <property type="entry name" value="Conotoxin"/>
</dbReference>
<organism evidence="5">
    <name type="scientific">Conus magus</name>
    <name type="common">Magical cone</name>
    <dbReference type="NCBI Taxonomy" id="6492"/>
    <lineage>
        <taxon>Eukaryota</taxon>
        <taxon>Metazoa</taxon>
        <taxon>Spiralia</taxon>
        <taxon>Lophotrochozoa</taxon>
        <taxon>Mollusca</taxon>
        <taxon>Gastropoda</taxon>
        <taxon>Caenogastropoda</taxon>
        <taxon>Neogastropoda</taxon>
        <taxon>Conoidea</taxon>
        <taxon>Conidae</taxon>
        <taxon>Conus</taxon>
        <taxon>Pionoconus</taxon>
    </lineage>
</organism>
<dbReference type="Pfam" id="PF02950">
    <property type="entry name" value="Conotoxin"/>
    <property type="match status" value="1"/>
</dbReference>
<accession>A0A5P8I0J2</accession>
<dbReference type="GO" id="GO:0005576">
    <property type="term" value="C:extracellular region"/>
    <property type="evidence" value="ECO:0007669"/>
    <property type="project" value="UniProtKB-SubCell"/>
</dbReference>
<keyword evidence="2" id="KW-0964">Secreted</keyword>
<dbReference type="AlphaFoldDB" id="A0A5P8I0J2"/>
<name>A0A5P8I0J2_CONMA</name>
<sequence length="72" mass="8200">MLKMGVLLFTFLVLFPLATLQLDADQPVERYADNKQDLNPDERRDFMSSIVKQRRCCPLSACKLGSGCRCCE</sequence>
<evidence type="ECO:0000313" key="5">
    <source>
        <dbReference type="EMBL" id="QFQ61044.1"/>
    </source>
</evidence>
<comment type="subcellular location">
    <subcellularLocation>
        <location evidence="1">Secreted</location>
    </subcellularLocation>
</comment>
<evidence type="ECO:0000256" key="2">
    <source>
        <dbReference type="ARBA" id="ARBA00022525"/>
    </source>
</evidence>
<proteinExistence type="evidence at transcript level"/>
<evidence type="ECO:0000256" key="4">
    <source>
        <dbReference type="SAM" id="SignalP"/>
    </source>
</evidence>
<feature type="signal peptide" evidence="4">
    <location>
        <begin position="1"/>
        <end position="24"/>
    </location>
</feature>
<evidence type="ECO:0000256" key="3">
    <source>
        <dbReference type="ARBA" id="ARBA00023157"/>
    </source>
</evidence>
<dbReference type="GO" id="GO:0008200">
    <property type="term" value="F:ion channel inhibitor activity"/>
    <property type="evidence" value="ECO:0007669"/>
    <property type="project" value="InterPro"/>
</dbReference>
<keyword evidence="3" id="KW-1015">Disulfide bond</keyword>
<dbReference type="EMBL" id="MN517361">
    <property type="protein sequence ID" value="QFQ61044.1"/>
    <property type="molecule type" value="mRNA"/>
</dbReference>
<protein>
    <submittedName>
        <fullName evidence="5">Conotoxin superfamily M</fullName>
    </submittedName>
</protein>
<evidence type="ECO:0000256" key="1">
    <source>
        <dbReference type="ARBA" id="ARBA00004613"/>
    </source>
</evidence>